<keyword evidence="1" id="KW-0472">Membrane</keyword>
<keyword evidence="1" id="KW-1133">Transmembrane helix</keyword>
<evidence type="ECO:0000256" key="1">
    <source>
        <dbReference type="SAM" id="Phobius"/>
    </source>
</evidence>
<dbReference type="InterPro" id="IPR009305">
    <property type="entry name" value="Mpo1-like"/>
</dbReference>
<feature type="transmembrane region" description="Helical" evidence="1">
    <location>
        <begin position="97"/>
        <end position="117"/>
    </location>
</feature>
<comment type="caution">
    <text evidence="2">The sequence shown here is derived from an EMBL/GenBank/DDBJ whole genome shotgun (WGS) entry which is preliminary data.</text>
</comment>
<protein>
    <recommendedName>
        <fullName evidence="4">DUF962 domain-containing protein</fullName>
    </recommendedName>
</protein>
<dbReference type="Proteomes" id="UP001157138">
    <property type="component" value="Unassembled WGS sequence"/>
</dbReference>
<gene>
    <name evidence="2" type="ORF">GCM10007938_25440</name>
</gene>
<proteinExistence type="predicted"/>
<keyword evidence="1" id="KW-0812">Transmembrane</keyword>
<keyword evidence="3" id="KW-1185">Reference proteome</keyword>
<feature type="transmembrane region" description="Helical" evidence="1">
    <location>
        <begin position="73"/>
        <end position="91"/>
    </location>
</feature>
<evidence type="ECO:0008006" key="4">
    <source>
        <dbReference type="Google" id="ProtNLM"/>
    </source>
</evidence>
<evidence type="ECO:0000313" key="3">
    <source>
        <dbReference type="Proteomes" id="UP001157138"/>
    </source>
</evidence>
<reference evidence="3" key="1">
    <citation type="journal article" date="2019" name="Int. J. Syst. Evol. Microbiol.">
        <title>The Global Catalogue of Microorganisms (GCM) 10K type strain sequencing project: providing services to taxonomists for standard genome sequencing and annotation.</title>
        <authorList>
            <consortium name="The Broad Institute Genomics Platform"/>
            <consortium name="The Broad Institute Genome Sequencing Center for Infectious Disease"/>
            <person name="Wu L."/>
            <person name="Ma J."/>
        </authorList>
    </citation>
    <scope>NUCLEOTIDE SEQUENCE [LARGE SCALE GENOMIC DNA]</scope>
    <source>
        <strain evidence="3">NBRC 108723</strain>
    </source>
</reference>
<evidence type="ECO:0000313" key="2">
    <source>
        <dbReference type="EMBL" id="GLT18763.1"/>
    </source>
</evidence>
<name>A0ABQ6EZV2_9VIBR</name>
<dbReference type="Pfam" id="PF06127">
    <property type="entry name" value="Mpo1-like"/>
    <property type="match status" value="1"/>
</dbReference>
<dbReference type="RefSeq" id="WP_284192640.1">
    <property type="nucleotide sequence ID" value="NZ_BSPW01000054.1"/>
</dbReference>
<organism evidence="2 3">
    <name type="scientific">Vibrio zhanjiangensis</name>
    <dbReference type="NCBI Taxonomy" id="1046128"/>
    <lineage>
        <taxon>Bacteria</taxon>
        <taxon>Pseudomonadati</taxon>
        <taxon>Pseudomonadota</taxon>
        <taxon>Gammaproteobacteria</taxon>
        <taxon>Vibrionales</taxon>
        <taxon>Vibrionaceae</taxon>
        <taxon>Vibrio</taxon>
    </lineage>
</organism>
<dbReference type="EMBL" id="BSPW01000054">
    <property type="protein sequence ID" value="GLT18763.1"/>
    <property type="molecule type" value="Genomic_DNA"/>
</dbReference>
<sequence length="144" mass="16211">MQELTQWLSDFDGSHQNPLNQRISKVAVPGAFLGAVGLIWTIPSPALFGFTVNWVWMALVPIMVFYLKLSVSIFLMMLGFTIACISLIWSLDILQLPVFSISAALFILLEVVQLIGYKLEGKSPSLTDKLWFILIGPIWVFHQK</sequence>
<accession>A0ABQ6EZV2</accession>